<keyword evidence="3" id="KW-1185">Reference proteome</keyword>
<dbReference type="AlphaFoldDB" id="A0A5D2E9Z9"/>
<evidence type="ECO:0000256" key="1">
    <source>
        <dbReference type="SAM" id="MobiDB-lite"/>
    </source>
</evidence>
<reference evidence="2 3" key="1">
    <citation type="submission" date="2019-06" db="EMBL/GenBank/DDBJ databases">
        <title>WGS assembly of Gossypium darwinii.</title>
        <authorList>
            <person name="Chen Z.J."/>
            <person name="Sreedasyam A."/>
            <person name="Ando A."/>
            <person name="Song Q."/>
            <person name="De L."/>
            <person name="Hulse-Kemp A."/>
            <person name="Ding M."/>
            <person name="Ye W."/>
            <person name="Kirkbride R."/>
            <person name="Jenkins J."/>
            <person name="Plott C."/>
            <person name="Lovell J."/>
            <person name="Lin Y.-M."/>
            <person name="Vaughn R."/>
            <person name="Liu B."/>
            <person name="Li W."/>
            <person name="Simpson S."/>
            <person name="Scheffler B."/>
            <person name="Saski C."/>
            <person name="Grover C."/>
            <person name="Hu G."/>
            <person name="Conover J."/>
            <person name="Carlson J."/>
            <person name="Shu S."/>
            <person name="Boston L."/>
            <person name="Williams M."/>
            <person name="Peterson D."/>
            <person name="Mcgee K."/>
            <person name="Jones D."/>
            <person name="Wendel J."/>
            <person name="Stelly D."/>
            <person name="Grimwood J."/>
            <person name="Schmutz J."/>
        </authorList>
    </citation>
    <scope>NUCLEOTIDE SEQUENCE [LARGE SCALE GENOMIC DNA]</scope>
    <source>
        <strain evidence="2">1808015.09</strain>
    </source>
</reference>
<sequence>MHFWLKTHPKTPLSTPADQRVPPLPKESVEFYQCPYLKRYPTILHNINSVTCAHSPIEIHF</sequence>
<accession>A0A5D2E9Z9</accession>
<evidence type="ECO:0000313" key="3">
    <source>
        <dbReference type="Proteomes" id="UP000323506"/>
    </source>
</evidence>
<protein>
    <submittedName>
        <fullName evidence="2">Uncharacterized protein</fullName>
    </submittedName>
</protein>
<feature type="region of interest" description="Disordered" evidence="1">
    <location>
        <begin position="1"/>
        <end position="21"/>
    </location>
</feature>
<name>A0A5D2E9Z9_GOSDA</name>
<evidence type="ECO:0000313" key="2">
    <source>
        <dbReference type="EMBL" id="TYG90067.1"/>
    </source>
</evidence>
<organism evidence="2 3">
    <name type="scientific">Gossypium darwinii</name>
    <name type="common">Darwin's cotton</name>
    <name type="synonym">Gossypium barbadense var. darwinii</name>
    <dbReference type="NCBI Taxonomy" id="34276"/>
    <lineage>
        <taxon>Eukaryota</taxon>
        <taxon>Viridiplantae</taxon>
        <taxon>Streptophyta</taxon>
        <taxon>Embryophyta</taxon>
        <taxon>Tracheophyta</taxon>
        <taxon>Spermatophyta</taxon>
        <taxon>Magnoliopsida</taxon>
        <taxon>eudicotyledons</taxon>
        <taxon>Gunneridae</taxon>
        <taxon>Pentapetalae</taxon>
        <taxon>rosids</taxon>
        <taxon>malvids</taxon>
        <taxon>Malvales</taxon>
        <taxon>Malvaceae</taxon>
        <taxon>Malvoideae</taxon>
        <taxon>Gossypium</taxon>
    </lineage>
</organism>
<dbReference type="Proteomes" id="UP000323506">
    <property type="component" value="Chromosome A12"/>
</dbReference>
<dbReference type="EMBL" id="CM017699">
    <property type="protein sequence ID" value="TYG90067.1"/>
    <property type="molecule type" value="Genomic_DNA"/>
</dbReference>
<proteinExistence type="predicted"/>
<gene>
    <name evidence="2" type="ORF">ES288_A12G153600v1</name>
</gene>